<dbReference type="Proteomes" id="UP000249590">
    <property type="component" value="Unassembled WGS sequence"/>
</dbReference>
<organism evidence="1 2">
    <name type="scientific">Acuticoccus sediminis</name>
    <dbReference type="NCBI Taxonomy" id="2184697"/>
    <lineage>
        <taxon>Bacteria</taxon>
        <taxon>Pseudomonadati</taxon>
        <taxon>Pseudomonadota</taxon>
        <taxon>Alphaproteobacteria</taxon>
        <taxon>Hyphomicrobiales</taxon>
        <taxon>Amorphaceae</taxon>
        <taxon>Acuticoccus</taxon>
    </lineage>
</organism>
<keyword evidence="2" id="KW-1185">Reference proteome</keyword>
<evidence type="ECO:0008006" key="3">
    <source>
        <dbReference type="Google" id="ProtNLM"/>
    </source>
</evidence>
<dbReference type="AlphaFoldDB" id="A0A8B2P2F6"/>
<name>A0A8B2P2F6_9HYPH</name>
<evidence type="ECO:0000313" key="2">
    <source>
        <dbReference type="Proteomes" id="UP000249590"/>
    </source>
</evidence>
<sequence length="296" mass="34256">MDNVRLPSHYTSQRVKVSGFMLFRPSKLPDSVRIRPPLYDPSFPYIVFWSQKSGCTTVVKWFFAQLGLLDEALAYSNWIHDYEGQVFKKRKFYKREVAEALRSGTHKAVKVVRDPMARAPSSFLVLAERGAILERRHHWAQDHWTLVNDWLAERGRPVEPGLTFLDHLEMVREFEAKEAHSINQHISPQYVAGEEEFLNEVIPIERFADWATGIAGTDGIKDVDMNALGESRHHHQVTERRTKMFAENAETIPIERGAFANGKFPSSKVFINERTQPIIRDTYKVDFDNYGHLYGH</sequence>
<accession>A0A8B2P2F6</accession>
<gene>
    <name evidence="1" type="ORF">DLJ53_01990</name>
</gene>
<comment type="caution">
    <text evidence="1">The sequence shown here is derived from an EMBL/GenBank/DDBJ whole genome shotgun (WGS) entry which is preliminary data.</text>
</comment>
<protein>
    <recommendedName>
        <fullName evidence="3">Sulfotransferase family protein</fullName>
    </recommendedName>
</protein>
<proteinExistence type="predicted"/>
<evidence type="ECO:0000313" key="1">
    <source>
        <dbReference type="EMBL" id="RAI03312.1"/>
    </source>
</evidence>
<reference evidence="1 2" key="1">
    <citation type="submission" date="2018-05" db="EMBL/GenBank/DDBJ databases">
        <title>Acuticoccus sediminis sp. nov., isolated from deep-sea sediment of Indian Ocean.</title>
        <authorList>
            <person name="Liu X."/>
            <person name="Lai Q."/>
            <person name="Du Y."/>
            <person name="Sun F."/>
            <person name="Zhang X."/>
            <person name="Wang S."/>
            <person name="Shao Z."/>
        </authorList>
    </citation>
    <scope>NUCLEOTIDE SEQUENCE [LARGE SCALE GENOMIC DNA]</scope>
    <source>
        <strain evidence="1 2">PTG4-2</strain>
    </source>
</reference>
<dbReference type="EMBL" id="QHHQ01000001">
    <property type="protein sequence ID" value="RAI03312.1"/>
    <property type="molecule type" value="Genomic_DNA"/>
</dbReference>